<feature type="transmembrane region" description="Helical" evidence="1">
    <location>
        <begin position="109"/>
        <end position="130"/>
    </location>
</feature>
<feature type="transmembrane region" description="Helical" evidence="1">
    <location>
        <begin position="290"/>
        <end position="307"/>
    </location>
</feature>
<dbReference type="GO" id="GO:0004175">
    <property type="term" value="F:endopeptidase activity"/>
    <property type="evidence" value="ECO:0007669"/>
    <property type="project" value="UniProtKB-ARBA"/>
</dbReference>
<feature type="transmembrane region" description="Helical" evidence="1">
    <location>
        <begin position="187"/>
        <end position="204"/>
    </location>
</feature>
<dbReference type="RefSeq" id="WP_185032825.1">
    <property type="nucleotide sequence ID" value="NZ_JACHMQ010000001.1"/>
</dbReference>
<feature type="transmembrane region" description="Helical" evidence="1">
    <location>
        <begin position="319"/>
        <end position="340"/>
    </location>
</feature>
<feature type="domain" description="CAAX prenyl protease 2/Lysostaphin resistance protein A-like" evidence="2">
    <location>
        <begin position="194"/>
        <end position="299"/>
    </location>
</feature>
<dbReference type="EMBL" id="JACHMQ010000001">
    <property type="protein sequence ID" value="MBB6400363.1"/>
    <property type="molecule type" value="Genomic_DNA"/>
</dbReference>
<evidence type="ECO:0000313" key="4">
    <source>
        <dbReference type="Proteomes" id="UP000546324"/>
    </source>
</evidence>
<reference evidence="3 4" key="1">
    <citation type="submission" date="2020-08" db="EMBL/GenBank/DDBJ databases">
        <title>Sequencing the genomes of 1000 actinobacteria strains.</title>
        <authorList>
            <person name="Klenk H.-P."/>
        </authorList>
    </citation>
    <scope>NUCLEOTIDE SEQUENCE [LARGE SCALE GENOMIC DNA]</scope>
    <source>
        <strain evidence="3 4">DSM 43675</strain>
    </source>
</reference>
<keyword evidence="3" id="KW-0645">Protease</keyword>
<keyword evidence="1" id="KW-0472">Membrane</keyword>
<dbReference type="InterPro" id="IPR003675">
    <property type="entry name" value="Rce1/LyrA-like_dom"/>
</dbReference>
<comment type="caution">
    <text evidence="3">The sequence shown here is derived from an EMBL/GenBank/DDBJ whole genome shotgun (WGS) entry which is preliminary data.</text>
</comment>
<accession>A0A7X0G6J9</accession>
<dbReference type="Proteomes" id="UP000546324">
    <property type="component" value="Unassembled WGS sequence"/>
</dbReference>
<evidence type="ECO:0000313" key="3">
    <source>
        <dbReference type="EMBL" id="MBB6400363.1"/>
    </source>
</evidence>
<keyword evidence="4" id="KW-1185">Reference proteome</keyword>
<keyword evidence="1" id="KW-1133">Transmembrane helix</keyword>
<organism evidence="3 4">
    <name type="scientific">Actinomadura coerulea</name>
    <dbReference type="NCBI Taxonomy" id="46159"/>
    <lineage>
        <taxon>Bacteria</taxon>
        <taxon>Bacillati</taxon>
        <taxon>Actinomycetota</taxon>
        <taxon>Actinomycetes</taxon>
        <taxon>Streptosporangiales</taxon>
        <taxon>Thermomonosporaceae</taxon>
        <taxon>Actinomadura</taxon>
    </lineage>
</organism>
<gene>
    <name evidence="3" type="ORF">BKA00_007277</name>
</gene>
<sequence length="369" mass="39016">MPYWDGAPAQPPGAPYPGPYAPGYGVHAAKRPWTVETPKAAPFHRLARNEVHRWWRPLVGTLGIAVLGMALAIGLMIVGIIVRVVVTGEAPDTSGADVDSIFGDQTADLAYNLGALALFLPVTLAGAWVVQRRRPGTLSSVAGRLRWRWLLACSGLAILFCVVSYGTSIAAAGAIDDQPGGDEHWVGWGRFIAPAIVIILLVPFQSAAEEYAFRGWMLQAVGACTLENARSRVGRAFSVVFRTPWPGIVVGSALFTAGHGYTGWGILDIFAFGAIAAWLAVRTGGLESSIALHVFNNLMAFLGPAAIGQLDIEQGGVPWQVVVADIIPMLLYAAAVVGLARWMRIRRVTAAPGDGEAPLTAAAEPAHAS</sequence>
<proteinExistence type="predicted"/>
<keyword evidence="1" id="KW-0812">Transmembrane</keyword>
<feature type="transmembrane region" description="Helical" evidence="1">
    <location>
        <begin position="150"/>
        <end position="175"/>
    </location>
</feature>
<feature type="transmembrane region" description="Helical" evidence="1">
    <location>
        <begin position="236"/>
        <end position="255"/>
    </location>
</feature>
<evidence type="ECO:0000256" key="1">
    <source>
        <dbReference type="SAM" id="Phobius"/>
    </source>
</evidence>
<feature type="transmembrane region" description="Helical" evidence="1">
    <location>
        <begin position="261"/>
        <end position="281"/>
    </location>
</feature>
<feature type="transmembrane region" description="Helical" evidence="1">
    <location>
        <begin position="58"/>
        <end position="82"/>
    </location>
</feature>
<dbReference type="AlphaFoldDB" id="A0A7X0G6J9"/>
<name>A0A7X0G6J9_9ACTN</name>
<evidence type="ECO:0000259" key="2">
    <source>
        <dbReference type="Pfam" id="PF02517"/>
    </source>
</evidence>
<protein>
    <submittedName>
        <fullName evidence="3">Membrane protease YdiL (CAAX protease family)</fullName>
    </submittedName>
</protein>
<keyword evidence="3" id="KW-0378">Hydrolase</keyword>
<dbReference type="GO" id="GO:0006508">
    <property type="term" value="P:proteolysis"/>
    <property type="evidence" value="ECO:0007669"/>
    <property type="project" value="UniProtKB-KW"/>
</dbReference>
<dbReference type="GO" id="GO:0080120">
    <property type="term" value="P:CAAX-box protein maturation"/>
    <property type="evidence" value="ECO:0007669"/>
    <property type="project" value="UniProtKB-ARBA"/>
</dbReference>
<dbReference type="Pfam" id="PF02517">
    <property type="entry name" value="Rce1-like"/>
    <property type="match status" value="1"/>
</dbReference>